<feature type="compositionally biased region" description="Acidic residues" evidence="3">
    <location>
        <begin position="550"/>
        <end position="561"/>
    </location>
</feature>
<dbReference type="Gene3D" id="1.10.10.10">
    <property type="entry name" value="Winged helix-like DNA-binding domain superfamily/Winged helix DNA-binding domain"/>
    <property type="match status" value="1"/>
</dbReference>
<dbReference type="InterPro" id="IPR018541">
    <property type="entry name" value="Ftsk_gamma"/>
</dbReference>
<evidence type="ECO:0000256" key="1">
    <source>
        <dbReference type="ARBA" id="ARBA00004236"/>
    </source>
</evidence>
<sequence length="1050" mass="115019">MSSKEEVVAQMAEYGLPPLPANHPLTNGKFQRFGPQKKCWYILRELTLESGRTIVTGAFGHFQGENRNTVPVKIDTSSMTDEDRAEYAQKQRAAEKAEEEKRAEAARLAAGRARDQWRRAEGIPVVHPYLERKQVPAEGLRVGLDGRLLIPLVRNGQLLGLQKIDAAGEKMLNKGMDAIGVAHVLGTLAGAPIIAVGEGYATCATARKSLSPGYDLPVAVALNAGNLMHVAKALRQRYPNAHLLFLADDDYLLVERYVERLQEEFKVSAEVPIDGATHLVTADDGDQVEVMARWREDAQGIRYIEADIRKGRIVRTPTFTNAGVASCHAAAAVVGNASVAVPLFAVDRAGRKLTDFNDLHIEEGLDKVAAQLGLSLLAAEQRNTDSPAVPAQAAAGAGDADPLYDQAVAVVLQHRRASISMMQRHLRIGYNRAARLLEQMEEAGVVSAMLSNGNREILAPAPAGATLPLAAEQRNTEAAAPSSAQAAEAAPQPANVLPFAAKQRNIDSPPPPRAEAAESGEAPAALPPHIPPAQAVGAQAVPPAPFGAEQPEEGAGEEVPVDFEARFGADAGPQGASGGQGKVYPLPPPRSAPARGEGEADGDEKPKKDKPKKVYGPEHWDKVEEVLDNFILIYGEDMVWDCTHRMLMRISAMRTIVGSSDVMKFWSGPGRKWVLKKNIVFDPTDTPSPAESGPTATVNLFNGWPMTPKKGKCIQILTLLSHLCDGNEDLETWIARWLAYPLRNPGAKMETSIIMHGDEGSGKNFFFERVVKPIYGAYGYVIGNDQLESKFNDWASMKLFMVADEVVTRAELKQMKGKLKGLISGDTVIVNPKGLPEHVEKNQMNFVFLSNELQPLALDKTDRRYLVVWTPPALTKEFYQSVAEEIRQGGIEAFYHYLVHELDMGDFDQHTKPIYNEAKDKLIEKSLAPSERFYREWSRGFLQLPFITVAVNQLYDAFKVWCARSGEPMYTSLTKFSPEIERYAGGTLNKKIIKYELGEEVKQRMVFLVGELPAGRTLSDWAEASGALFEKHYQAYRSRGGLHPGPDVNG</sequence>
<dbReference type="PANTHER" id="PTHR22683:SF41">
    <property type="entry name" value="DNA TRANSLOCASE FTSK"/>
    <property type="match status" value="1"/>
</dbReference>
<keyword evidence="6" id="KW-1185">Reference proteome</keyword>
<evidence type="ECO:0000259" key="4">
    <source>
        <dbReference type="SMART" id="SM00843"/>
    </source>
</evidence>
<feature type="domain" description="FtsK gamma" evidence="4">
    <location>
        <begin position="397"/>
        <end position="462"/>
    </location>
</feature>
<evidence type="ECO:0000256" key="3">
    <source>
        <dbReference type="SAM" id="MobiDB-lite"/>
    </source>
</evidence>
<dbReference type="InterPro" id="IPR036388">
    <property type="entry name" value="WH-like_DNA-bd_sf"/>
</dbReference>
<gene>
    <name evidence="5" type="ORF">ACFPO9_24910</name>
</gene>
<dbReference type="EMBL" id="JBHSMZ010000024">
    <property type="protein sequence ID" value="MFC5551772.1"/>
    <property type="molecule type" value="Genomic_DNA"/>
</dbReference>
<dbReference type="Pfam" id="PF19263">
    <property type="entry name" value="DUF5906"/>
    <property type="match status" value="1"/>
</dbReference>
<dbReference type="Gene3D" id="3.40.50.300">
    <property type="entry name" value="P-loop containing nucleotide triphosphate hydrolases"/>
    <property type="match status" value="1"/>
</dbReference>
<dbReference type="InterPro" id="IPR027417">
    <property type="entry name" value="P-loop_NTPase"/>
</dbReference>
<evidence type="ECO:0000313" key="6">
    <source>
        <dbReference type="Proteomes" id="UP001596086"/>
    </source>
</evidence>
<proteinExistence type="predicted"/>
<comment type="caution">
    <text evidence="5">The sequence shown here is derived from an EMBL/GenBank/DDBJ whole genome shotgun (WGS) entry which is preliminary data.</text>
</comment>
<keyword evidence="2" id="KW-0175">Coiled coil</keyword>
<feature type="region of interest" description="Disordered" evidence="3">
    <location>
        <begin position="473"/>
        <end position="492"/>
    </location>
</feature>
<name>A0ABW0S4V6_9BURK</name>
<dbReference type="SUPFAM" id="SSF46785">
    <property type="entry name" value="Winged helix' DNA-binding domain"/>
    <property type="match status" value="1"/>
</dbReference>
<dbReference type="PANTHER" id="PTHR22683">
    <property type="entry name" value="SPORULATION PROTEIN RELATED"/>
    <property type="match status" value="1"/>
</dbReference>
<feature type="coiled-coil region" evidence="2">
    <location>
        <begin position="80"/>
        <end position="116"/>
    </location>
</feature>
<comment type="subcellular location">
    <subcellularLocation>
        <location evidence="1">Cell membrane</location>
    </subcellularLocation>
</comment>
<dbReference type="Pfam" id="PF09397">
    <property type="entry name" value="FtsK_gamma"/>
    <property type="match status" value="1"/>
</dbReference>
<dbReference type="Proteomes" id="UP001596086">
    <property type="component" value="Unassembled WGS sequence"/>
</dbReference>
<evidence type="ECO:0000313" key="5">
    <source>
        <dbReference type="EMBL" id="MFC5551772.1"/>
    </source>
</evidence>
<accession>A0ABW0S4V6</accession>
<reference evidence="6" key="1">
    <citation type="journal article" date="2019" name="Int. J. Syst. Evol. Microbiol.">
        <title>The Global Catalogue of Microorganisms (GCM) 10K type strain sequencing project: providing services to taxonomists for standard genome sequencing and annotation.</title>
        <authorList>
            <consortium name="The Broad Institute Genomics Platform"/>
            <consortium name="The Broad Institute Genome Sequencing Center for Infectious Disease"/>
            <person name="Wu L."/>
            <person name="Ma J."/>
        </authorList>
    </citation>
    <scope>NUCLEOTIDE SEQUENCE [LARGE SCALE GENOMIC DNA]</scope>
    <source>
        <strain evidence="6">CGMCC 4.5798</strain>
    </source>
</reference>
<protein>
    <submittedName>
        <fullName evidence="5">DNA translocase FtsK</fullName>
    </submittedName>
</protein>
<evidence type="ECO:0000256" key="2">
    <source>
        <dbReference type="SAM" id="Coils"/>
    </source>
</evidence>
<dbReference type="SMART" id="SM00843">
    <property type="entry name" value="Ftsk_gamma"/>
    <property type="match status" value="1"/>
</dbReference>
<feature type="region of interest" description="Disordered" evidence="3">
    <location>
        <begin position="503"/>
        <end position="616"/>
    </location>
</feature>
<organism evidence="5 6">
    <name type="scientific">Massilia aerilata</name>
    <dbReference type="NCBI Taxonomy" id="453817"/>
    <lineage>
        <taxon>Bacteria</taxon>
        <taxon>Pseudomonadati</taxon>
        <taxon>Pseudomonadota</taxon>
        <taxon>Betaproteobacteria</taxon>
        <taxon>Burkholderiales</taxon>
        <taxon>Oxalobacteraceae</taxon>
        <taxon>Telluria group</taxon>
        <taxon>Massilia</taxon>
    </lineage>
</organism>
<dbReference type="InterPro" id="IPR050206">
    <property type="entry name" value="FtsK/SpoIIIE/SftA"/>
</dbReference>
<dbReference type="InterPro" id="IPR036390">
    <property type="entry name" value="WH_DNA-bd_sf"/>
</dbReference>
<dbReference type="InterPro" id="IPR045455">
    <property type="entry name" value="NrS-1_pol-like_helicase"/>
</dbReference>
<feature type="compositionally biased region" description="Low complexity" evidence="3">
    <location>
        <begin position="532"/>
        <end position="549"/>
    </location>
</feature>
<dbReference type="RefSeq" id="WP_379776380.1">
    <property type="nucleotide sequence ID" value="NZ_JBHSMZ010000024.1"/>
</dbReference>